<dbReference type="GO" id="GO:0005737">
    <property type="term" value="C:cytoplasm"/>
    <property type="evidence" value="ECO:0007669"/>
    <property type="project" value="TreeGrafter"/>
</dbReference>
<name>Q8GJF1_SPHMC</name>
<reference evidence="8" key="4">
    <citation type="journal article" date="2003" name="J. Bacteriol.">
        <title>Identification and functional characterization of Sphingomonas macrogolitabida strain TFA genes involved in the first two steps of the tetralin catabolic pathway.</title>
        <authorList>
            <person name="Moreno-Ruiz E."/>
            <person name="Hernaez M.J."/>
            <person name="Martinez-Perez O."/>
            <person name="Santero E."/>
        </authorList>
    </citation>
    <scope>NUCLEOTIDE SEQUENCE</scope>
    <source>
        <strain evidence="8">TFA</strain>
    </source>
</reference>
<reference evidence="8" key="1">
    <citation type="journal article" date="2000" name="J. Bacteriol.">
        <title>Identification of an extradiol dioxygenase involved in tetralin biodegradation: gene sequence analysis and purification and characterization of the gene product.</title>
        <authorList>
            <person name="Andujar E."/>
            <person name="Hernaez M.J."/>
            <person name="Kaschabek S.R."/>
            <person name="Reineke W."/>
            <person name="Santero E."/>
        </authorList>
    </citation>
    <scope>NUCLEOTIDE SEQUENCE</scope>
    <source>
        <strain evidence="8">TFA</strain>
    </source>
</reference>
<organism evidence="8">
    <name type="scientific">Sphingopyxis macrogoltabida</name>
    <name type="common">Sphingomonas macrogoltabidus</name>
    <dbReference type="NCBI Taxonomy" id="33050"/>
    <lineage>
        <taxon>Bacteria</taxon>
        <taxon>Pseudomonadati</taxon>
        <taxon>Pseudomonadota</taxon>
        <taxon>Alphaproteobacteria</taxon>
        <taxon>Sphingomonadales</taxon>
        <taxon>Sphingomonadaceae</taxon>
        <taxon>Sphingopyxis</taxon>
    </lineage>
</organism>
<evidence type="ECO:0000256" key="6">
    <source>
        <dbReference type="ARBA" id="ARBA00045074"/>
    </source>
</evidence>
<evidence type="ECO:0000313" key="8">
    <source>
        <dbReference type="EMBL" id="AAN26442.1"/>
    </source>
</evidence>
<reference evidence="8" key="2">
    <citation type="journal article" date="2000" name="J. Bacteriol.">
        <title>Identification of a serine hydrolase which cleaves the alicyclic ring of tetralin.</title>
        <authorList>
            <person name="Hernaez M.J."/>
            <person name="Andujar E."/>
            <person name="Rios J.L."/>
            <person name="Kaschabek S.R."/>
            <person name="Reineke W."/>
            <person name="Santero E."/>
        </authorList>
    </citation>
    <scope>NUCLEOTIDE SEQUENCE</scope>
    <source>
        <strain evidence="8">TFA</strain>
    </source>
</reference>
<dbReference type="GO" id="GO:0016832">
    <property type="term" value="F:aldehyde-lyase activity"/>
    <property type="evidence" value="ECO:0007669"/>
    <property type="project" value="UniProtKB-ARBA"/>
</dbReference>
<evidence type="ECO:0000259" key="7">
    <source>
        <dbReference type="Pfam" id="PF03328"/>
    </source>
</evidence>
<evidence type="ECO:0000256" key="1">
    <source>
        <dbReference type="ARBA" id="ARBA00001968"/>
    </source>
</evidence>
<dbReference type="EMBL" id="AF157565">
    <property type="protein sequence ID" value="AAN26442.1"/>
    <property type="molecule type" value="Genomic_DNA"/>
</dbReference>
<keyword evidence="5" id="KW-0670">Pyruvate</keyword>
<sequence length="259" mass="27575">MENPQNQLKQALLQGKRQIGLWLTLGDATSAEICAAAGFDWLLIDGEHVPHSLDSVLAQLRAISGYPGTQAVARVPSADPVIIKQYLDMGVQSLLVPMVQSGEEAAAIVRACRYPPGGERGVGGARAARWGLIPDYLHKADEQIAIIVQVETRQALDDIDAIAGTEGVDGVFIGPADLSASLGHLGQPAHPDVAREILHVIDRIRTAGKAPGILTRDPEMLREATERGALLNAVGLDASLLAAQAKTWRKLMPSAERLT</sequence>
<evidence type="ECO:0000256" key="4">
    <source>
        <dbReference type="ARBA" id="ARBA00023239"/>
    </source>
</evidence>
<dbReference type="InterPro" id="IPR005000">
    <property type="entry name" value="Aldolase/citrate-lyase_domain"/>
</dbReference>
<comment type="catalytic activity">
    <reaction evidence="6">
        <text>D-glyceraldehyde + pyruvate = 2-dehydro-3-deoxy-L-galactonate</text>
        <dbReference type="Rhea" id="RHEA:80055"/>
        <dbReference type="ChEBI" id="CHEBI:15361"/>
        <dbReference type="ChEBI" id="CHEBI:17378"/>
        <dbReference type="ChEBI" id="CHEBI:75545"/>
    </reaction>
</comment>
<keyword evidence="3" id="KW-0479">Metal-binding</keyword>
<reference evidence="8" key="5">
    <citation type="submission" date="2009-07" db="EMBL/GenBank/DDBJ databases">
        <authorList>
            <person name="Martinez-Perez O."/>
            <person name="Moreno-Ruiz E."/>
            <person name="Santero E."/>
        </authorList>
    </citation>
    <scope>NUCLEOTIDE SEQUENCE</scope>
    <source>
        <strain evidence="8">TFA</strain>
    </source>
</reference>
<dbReference type="InterPro" id="IPR050251">
    <property type="entry name" value="HpcH-HpaI_aldolase"/>
</dbReference>
<dbReference type="Gene3D" id="3.20.20.60">
    <property type="entry name" value="Phosphoenolpyruvate-binding domains"/>
    <property type="match status" value="1"/>
</dbReference>
<protein>
    <submittedName>
        <fullName evidence="8">2,4-dihydroxydec-2-ene-1,10-dioic acid aldolase</fullName>
    </submittedName>
</protein>
<dbReference type="SUPFAM" id="SSF51621">
    <property type="entry name" value="Phosphoenolpyruvate/pyruvate domain"/>
    <property type="match status" value="1"/>
</dbReference>
<accession>Q8GJF1</accession>
<dbReference type="FunFam" id="3.20.20.60:FF:000004">
    <property type="entry name" value="5-keto-4-deoxy-D-glucarate aldolase"/>
    <property type="match status" value="1"/>
</dbReference>
<dbReference type="GO" id="GO:0046872">
    <property type="term" value="F:metal ion binding"/>
    <property type="evidence" value="ECO:0007669"/>
    <property type="project" value="UniProtKB-KW"/>
</dbReference>
<keyword evidence="4" id="KW-0456">Lyase</keyword>
<dbReference type="AlphaFoldDB" id="Q8GJF1"/>
<dbReference type="InterPro" id="IPR040442">
    <property type="entry name" value="Pyrv_kinase-like_dom_sf"/>
</dbReference>
<feature type="domain" description="HpcH/HpaI aldolase/citrate lyase" evidence="7">
    <location>
        <begin position="18"/>
        <end position="241"/>
    </location>
</feature>
<evidence type="ECO:0000256" key="3">
    <source>
        <dbReference type="ARBA" id="ARBA00022723"/>
    </source>
</evidence>
<evidence type="ECO:0000256" key="5">
    <source>
        <dbReference type="ARBA" id="ARBA00023317"/>
    </source>
</evidence>
<dbReference type="Pfam" id="PF03328">
    <property type="entry name" value="HpcH_HpaI"/>
    <property type="match status" value="1"/>
</dbReference>
<dbReference type="PANTHER" id="PTHR30502:SF0">
    <property type="entry name" value="PHOSPHOENOLPYRUVATE CARBOXYLASE FAMILY PROTEIN"/>
    <property type="match status" value="1"/>
</dbReference>
<proteinExistence type="inferred from homology"/>
<gene>
    <name evidence="8" type="primary">thnF</name>
</gene>
<dbReference type="InterPro" id="IPR015813">
    <property type="entry name" value="Pyrv/PenolPyrv_kinase-like_dom"/>
</dbReference>
<comment type="similarity">
    <text evidence="2">Belongs to the HpcH/HpaI aldolase family.</text>
</comment>
<dbReference type="PANTHER" id="PTHR30502">
    <property type="entry name" value="2-KETO-3-DEOXY-L-RHAMNONATE ALDOLASE"/>
    <property type="match status" value="1"/>
</dbReference>
<comment type="cofactor">
    <cofactor evidence="1">
        <name>a divalent metal cation</name>
        <dbReference type="ChEBI" id="CHEBI:60240"/>
    </cofactor>
</comment>
<evidence type="ECO:0000256" key="2">
    <source>
        <dbReference type="ARBA" id="ARBA00005568"/>
    </source>
</evidence>
<reference evidence="8" key="3">
    <citation type="journal article" date="2002" name="Appl. Environ. Microbiol.">
        <title>Identification of a hydratase and a class II aldolase involved in biodegradation of the organic solvent tetralin.</title>
        <authorList>
            <person name="Hernaez M.J."/>
            <person name="Floriano B."/>
            <person name="Rios J.J."/>
            <person name="Santero E."/>
        </authorList>
    </citation>
    <scope>NUCLEOTIDE SEQUENCE</scope>
    <source>
        <strain evidence="8">TFA</strain>
    </source>
</reference>